<accession>A0A5D9C8L9</accession>
<proteinExistence type="predicted"/>
<protein>
    <submittedName>
        <fullName evidence="2">Nuclear transport factor 2 family protein</fullName>
    </submittedName>
</protein>
<dbReference type="InterPro" id="IPR037401">
    <property type="entry name" value="SnoaL-like"/>
</dbReference>
<dbReference type="AlphaFoldDB" id="A0A5D9C8L9"/>
<gene>
    <name evidence="2" type="ORF">FYJ91_08940</name>
</gene>
<comment type="caution">
    <text evidence="2">The sequence shown here is derived from an EMBL/GenBank/DDBJ whole genome shotgun (WGS) entry which is preliminary data.</text>
</comment>
<evidence type="ECO:0000259" key="1">
    <source>
        <dbReference type="Pfam" id="PF13577"/>
    </source>
</evidence>
<organism evidence="2 3">
    <name type="scientific">Sphingomonas montanisoli</name>
    <dbReference type="NCBI Taxonomy" id="2606412"/>
    <lineage>
        <taxon>Bacteria</taxon>
        <taxon>Pseudomonadati</taxon>
        <taxon>Pseudomonadota</taxon>
        <taxon>Alphaproteobacteria</taxon>
        <taxon>Sphingomonadales</taxon>
        <taxon>Sphingomonadaceae</taxon>
        <taxon>Sphingomonas</taxon>
    </lineage>
</organism>
<dbReference type="Gene3D" id="3.10.450.50">
    <property type="match status" value="1"/>
</dbReference>
<sequence length="164" mass="17857">MSRIGRAALATLEDRIDAIESRAKISELRSAYARFASSGNAYGVASLFTEDCVFDGPMGAGKGRGIINGNKALGDFLAPQIGKIGAVLPLISNEIIKVDGDTAKGWCLMQTPMAPGFGALVCEYFDECVRIDGKWFFAKRTMFLFQPVYEERPANYAQMEPTGR</sequence>
<dbReference type="Proteomes" id="UP000322077">
    <property type="component" value="Unassembled WGS sequence"/>
</dbReference>
<dbReference type="InterPro" id="IPR032710">
    <property type="entry name" value="NTF2-like_dom_sf"/>
</dbReference>
<dbReference type="Pfam" id="PF13577">
    <property type="entry name" value="SnoaL_4"/>
    <property type="match status" value="1"/>
</dbReference>
<dbReference type="EMBL" id="VTOU01000002">
    <property type="protein sequence ID" value="TZG27686.1"/>
    <property type="molecule type" value="Genomic_DNA"/>
</dbReference>
<evidence type="ECO:0000313" key="3">
    <source>
        <dbReference type="Proteomes" id="UP000322077"/>
    </source>
</evidence>
<name>A0A5D9C8L9_9SPHN</name>
<dbReference type="SUPFAM" id="SSF54427">
    <property type="entry name" value="NTF2-like"/>
    <property type="match status" value="1"/>
</dbReference>
<evidence type="ECO:0000313" key="2">
    <source>
        <dbReference type="EMBL" id="TZG27686.1"/>
    </source>
</evidence>
<reference evidence="2 3" key="1">
    <citation type="submission" date="2019-08" db="EMBL/GenBank/DDBJ databases">
        <authorList>
            <person name="Wang G."/>
            <person name="Xu Z."/>
        </authorList>
    </citation>
    <scope>NUCLEOTIDE SEQUENCE [LARGE SCALE GENOMIC DNA]</scope>
    <source>
        <strain evidence="2 3">ZX</strain>
    </source>
</reference>
<keyword evidence="3" id="KW-1185">Reference proteome</keyword>
<feature type="domain" description="SnoaL-like" evidence="1">
    <location>
        <begin position="18"/>
        <end position="141"/>
    </location>
</feature>